<evidence type="ECO:0000256" key="4">
    <source>
        <dbReference type="ARBA" id="ARBA00023002"/>
    </source>
</evidence>
<keyword evidence="7 9" id="KW-0503">Monooxygenase</keyword>
<evidence type="ECO:0000256" key="1">
    <source>
        <dbReference type="ARBA" id="ARBA00001971"/>
    </source>
</evidence>
<sequence>MSSPFLDEDKETTMSPVLLGASAFLALAYVVRALLARPQRLDLPVVGKPDDANFEAALLEGTAKYPNTPYIIPSIPKLVVLPISTHDELRNLPENKASFVQDISHIFFGKQTGLGENTPPLIKAIKTDLNRHVASTVEALQDETRYALDEFGSCENWTKVTVAERMARLVALLSGRVFVGKPLSRNEEWIKTTLEYTVDAVKARDEVLRYPELIQNLAAPFLPQIRTVKQNKAKAAQLLRPIIEECMRKFKEGKMGDKESTDEFDDNQGTFISWLLKWTDEKNREDPFMLADSQMTLSFAAIHTTSMAISHVLFDLASHPEFIEPLREEIEQVIAEDGTEVDGSGLRNLKQQSFTKLKKLDSFLKESQRLNPPTLVANFRLTTSTLHLSTGHVIPKGTRICYDALTFNMSNPDLSTIPHDPSDVTSLDPPTTFSPFRWSSLRATPGNESKFQFVTTSKQSMNFGHGNHACPGRFFAGFEIKIVIVELLMNWDFRLVGDEEGKGGSGKRPKNFLYDVSVVPDPTGQLEFRRRKF</sequence>
<keyword evidence="4 9" id="KW-0560">Oxidoreductase</keyword>
<feature type="binding site" description="axial binding residue" evidence="8">
    <location>
        <position position="470"/>
    </location>
    <ligand>
        <name>heme</name>
        <dbReference type="ChEBI" id="CHEBI:30413"/>
    </ligand>
    <ligandPart>
        <name>Fe</name>
        <dbReference type="ChEBI" id="CHEBI:18248"/>
    </ligandPart>
</feature>
<dbReference type="InterPro" id="IPR017972">
    <property type="entry name" value="Cyt_P450_CS"/>
</dbReference>
<dbReference type="GO" id="GO:0016705">
    <property type="term" value="F:oxidoreductase activity, acting on paired donors, with incorporation or reduction of molecular oxygen"/>
    <property type="evidence" value="ECO:0007669"/>
    <property type="project" value="InterPro"/>
</dbReference>
<evidence type="ECO:0000256" key="3">
    <source>
        <dbReference type="ARBA" id="ARBA00022723"/>
    </source>
</evidence>
<evidence type="ECO:0000256" key="2">
    <source>
        <dbReference type="ARBA" id="ARBA00010617"/>
    </source>
</evidence>
<dbReference type="InterPro" id="IPR001128">
    <property type="entry name" value="Cyt_P450"/>
</dbReference>
<dbReference type="Pfam" id="PF00067">
    <property type="entry name" value="p450"/>
    <property type="match status" value="1"/>
</dbReference>
<dbReference type="InterPro" id="IPR002403">
    <property type="entry name" value="Cyt_P450_E_grp-IV"/>
</dbReference>
<protein>
    <submittedName>
        <fullName evidence="10">574f7162-9d91-4dd4-b04b-ccc169e0b55a</fullName>
    </submittedName>
</protein>
<comment type="cofactor">
    <cofactor evidence="1 8">
        <name>heme</name>
        <dbReference type="ChEBI" id="CHEBI:30413"/>
    </cofactor>
</comment>
<dbReference type="OrthoDB" id="1844152at2759"/>
<evidence type="ECO:0000313" key="10">
    <source>
        <dbReference type="EMBL" id="CAD6444951.1"/>
    </source>
</evidence>
<keyword evidence="11" id="KW-1185">Reference proteome</keyword>
<keyword evidence="8 9" id="KW-0349">Heme</keyword>
<keyword evidence="3 8" id="KW-0479">Metal-binding</keyword>
<comment type="similarity">
    <text evidence="2 9">Belongs to the cytochrome P450 family.</text>
</comment>
<dbReference type="CDD" id="cd11041">
    <property type="entry name" value="CYP503A1-like"/>
    <property type="match status" value="1"/>
</dbReference>
<dbReference type="PRINTS" id="PR00465">
    <property type="entry name" value="EP450IV"/>
</dbReference>
<dbReference type="PANTHER" id="PTHR46206:SF6">
    <property type="entry name" value="CYTOCHROME P450 MONOOXYGENASE AN1598-RELATED"/>
    <property type="match status" value="1"/>
</dbReference>
<dbReference type="SUPFAM" id="SSF48264">
    <property type="entry name" value="Cytochrome P450"/>
    <property type="match status" value="1"/>
</dbReference>
<dbReference type="AlphaFoldDB" id="A0A8H2VVH1"/>
<dbReference type="PROSITE" id="PS00086">
    <property type="entry name" value="CYTOCHROME_P450"/>
    <property type="match status" value="1"/>
</dbReference>
<dbReference type="PANTHER" id="PTHR46206">
    <property type="entry name" value="CYTOCHROME P450"/>
    <property type="match status" value="1"/>
</dbReference>
<evidence type="ECO:0000256" key="8">
    <source>
        <dbReference type="PIRSR" id="PIRSR602403-1"/>
    </source>
</evidence>
<evidence type="ECO:0000256" key="5">
    <source>
        <dbReference type="ARBA" id="ARBA00023004"/>
    </source>
</evidence>
<dbReference type="Proteomes" id="UP000624404">
    <property type="component" value="Unassembled WGS sequence"/>
</dbReference>
<proteinExistence type="inferred from homology"/>
<evidence type="ECO:0000313" key="11">
    <source>
        <dbReference type="Proteomes" id="UP000624404"/>
    </source>
</evidence>
<comment type="caution">
    <text evidence="10">The sequence shown here is derived from an EMBL/GenBank/DDBJ whole genome shotgun (WGS) entry which is preliminary data.</text>
</comment>
<gene>
    <name evidence="10" type="ORF">SCLTRI_LOCUS4743</name>
</gene>
<name>A0A8H2VVH1_9HELO</name>
<evidence type="ECO:0000256" key="6">
    <source>
        <dbReference type="ARBA" id="ARBA00023026"/>
    </source>
</evidence>
<organism evidence="10 11">
    <name type="scientific">Sclerotinia trifoliorum</name>
    <dbReference type="NCBI Taxonomy" id="28548"/>
    <lineage>
        <taxon>Eukaryota</taxon>
        <taxon>Fungi</taxon>
        <taxon>Dikarya</taxon>
        <taxon>Ascomycota</taxon>
        <taxon>Pezizomycotina</taxon>
        <taxon>Leotiomycetes</taxon>
        <taxon>Helotiales</taxon>
        <taxon>Sclerotiniaceae</taxon>
        <taxon>Sclerotinia</taxon>
    </lineage>
</organism>
<dbReference type="Gene3D" id="1.10.630.10">
    <property type="entry name" value="Cytochrome P450"/>
    <property type="match status" value="1"/>
</dbReference>
<keyword evidence="5 8" id="KW-0408">Iron</keyword>
<keyword evidence="6" id="KW-0843">Virulence</keyword>
<dbReference type="GO" id="GO:0004497">
    <property type="term" value="F:monooxygenase activity"/>
    <property type="evidence" value="ECO:0007669"/>
    <property type="project" value="UniProtKB-KW"/>
</dbReference>
<dbReference type="InterPro" id="IPR036396">
    <property type="entry name" value="Cyt_P450_sf"/>
</dbReference>
<accession>A0A8H2VVH1</accession>
<reference evidence="10" key="1">
    <citation type="submission" date="2020-10" db="EMBL/GenBank/DDBJ databases">
        <authorList>
            <person name="Kusch S."/>
        </authorList>
    </citation>
    <scope>NUCLEOTIDE SEQUENCE</scope>
    <source>
        <strain evidence="10">SwB9</strain>
    </source>
</reference>
<dbReference type="GO" id="GO:0005506">
    <property type="term" value="F:iron ion binding"/>
    <property type="evidence" value="ECO:0007669"/>
    <property type="project" value="InterPro"/>
</dbReference>
<evidence type="ECO:0000256" key="9">
    <source>
        <dbReference type="RuleBase" id="RU000461"/>
    </source>
</evidence>
<dbReference type="EMBL" id="CAJHIA010000013">
    <property type="protein sequence ID" value="CAD6444951.1"/>
    <property type="molecule type" value="Genomic_DNA"/>
</dbReference>
<dbReference type="GO" id="GO:0020037">
    <property type="term" value="F:heme binding"/>
    <property type="evidence" value="ECO:0007669"/>
    <property type="project" value="InterPro"/>
</dbReference>
<evidence type="ECO:0000256" key="7">
    <source>
        <dbReference type="ARBA" id="ARBA00023033"/>
    </source>
</evidence>